<sequence length="236" mass="26742">MDSSGKNDDPLATVASEAPVTTARRIRSDLESFIPKPYLARASVCPDIKHPNGTQPLKHDMTVLQQHVAFFDRNDDGIVYPWETYQGMRAVGFCPIVSLLISIAINASLSYSTSPGWIPSLLFPIYIKNVHKGKHGSDTGVYDTEGRFVPSNFENMFSKYAHNLPDRFTAWELWNLTEGDRSAFDIIGAVIAKFEWTLLYFIAKDEDGFVSKEDIRRCYDGTLFEYIANKRSNHFE</sequence>
<dbReference type="PANTHER" id="PTHR31495">
    <property type="entry name" value="PEROXYGENASE 3-RELATED"/>
    <property type="match status" value="1"/>
</dbReference>
<accession>A0A835LZ76</accession>
<gene>
    <name evidence="2" type="ORF">IFM89_010516</name>
</gene>
<reference evidence="2 3" key="1">
    <citation type="submission" date="2020-10" db="EMBL/GenBank/DDBJ databases">
        <title>The Coptis chinensis genome and diversification of protoberbering-type alkaloids.</title>
        <authorList>
            <person name="Wang B."/>
            <person name="Shu S."/>
            <person name="Song C."/>
            <person name="Liu Y."/>
        </authorList>
    </citation>
    <scope>NUCLEOTIDE SEQUENCE [LARGE SCALE GENOMIC DNA]</scope>
    <source>
        <strain evidence="2">HL-2020</strain>
        <tissue evidence="2">Leaf</tissue>
    </source>
</reference>
<dbReference type="GO" id="GO:0004497">
    <property type="term" value="F:monooxygenase activity"/>
    <property type="evidence" value="ECO:0007669"/>
    <property type="project" value="TreeGrafter"/>
</dbReference>
<protein>
    <recommendedName>
        <fullName evidence="4">Peroxygenase</fullName>
    </recommendedName>
</protein>
<comment type="similarity">
    <text evidence="1">Belongs to the caleosin family.</text>
</comment>
<dbReference type="OrthoDB" id="640742at2759"/>
<dbReference type="Proteomes" id="UP000631114">
    <property type="component" value="Unassembled WGS sequence"/>
</dbReference>
<dbReference type="GO" id="GO:0005509">
    <property type="term" value="F:calcium ion binding"/>
    <property type="evidence" value="ECO:0007669"/>
    <property type="project" value="TreeGrafter"/>
</dbReference>
<proteinExistence type="inferred from homology"/>
<dbReference type="Pfam" id="PF05042">
    <property type="entry name" value="Caleosin"/>
    <property type="match status" value="1"/>
</dbReference>
<evidence type="ECO:0000256" key="1">
    <source>
        <dbReference type="ARBA" id="ARBA00006765"/>
    </source>
</evidence>
<name>A0A835LZ76_9MAGN</name>
<evidence type="ECO:0000313" key="2">
    <source>
        <dbReference type="EMBL" id="KAF9604841.1"/>
    </source>
</evidence>
<comment type="caution">
    <text evidence="2">The sequence shown here is derived from an EMBL/GenBank/DDBJ whole genome shotgun (WGS) entry which is preliminary data.</text>
</comment>
<dbReference type="EMBL" id="JADFTS010000005">
    <property type="protein sequence ID" value="KAF9604841.1"/>
    <property type="molecule type" value="Genomic_DNA"/>
</dbReference>
<evidence type="ECO:0000313" key="3">
    <source>
        <dbReference type="Proteomes" id="UP000631114"/>
    </source>
</evidence>
<dbReference type="AlphaFoldDB" id="A0A835LZ76"/>
<evidence type="ECO:0008006" key="4">
    <source>
        <dbReference type="Google" id="ProtNLM"/>
    </source>
</evidence>
<organism evidence="2 3">
    <name type="scientific">Coptis chinensis</name>
    <dbReference type="NCBI Taxonomy" id="261450"/>
    <lineage>
        <taxon>Eukaryota</taxon>
        <taxon>Viridiplantae</taxon>
        <taxon>Streptophyta</taxon>
        <taxon>Embryophyta</taxon>
        <taxon>Tracheophyta</taxon>
        <taxon>Spermatophyta</taxon>
        <taxon>Magnoliopsida</taxon>
        <taxon>Ranunculales</taxon>
        <taxon>Ranunculaceae</taxon>
        <taxon>Coptidoideae</taxon>
        <taxon>Coptis</taxon>
    </lineage>
</organism>
<dbReference type="PANTHER" id="PTHR31495:SF20">
    <property type="entry name" value="CALEOSIN-RELATED FAMILY PROTEIN"/>
    <property type="match status" value="1"/>
</dbReference>
<dbReference type="InterPro" id="IPR007736">
    <property type="entry name" value="Caleosin-related"/>
</dbReference>
<keyword evidence="3" id="KW-1185">Reference proteome</keyword>